<evidence type="ECO:0000313" key="2">
    <source>
        <dbReference type="Proteomes" id="UP000250235"/>
    </source>
</evidence>
<name>A0A2Z7CX26_9LAMI</name>
<accession>A0A2Z7CX26</accession>
<evidence type="ECO:0000313" key="1">
    <source>
        <dbReference type="EMBL" id="KZV49229.1"/>
    </source>
</evidence>
<gene>
    <name evidence="1" type="ORF">F511_26351</name>
</gene>
<dbReference type="AlphaFoldDB" id="A0A2Z7CX26"/>
<sequence>MACALAAHGRAIVCAPVARLGWRFGALLRATVALMADAGRFLLARRHVVAADLARRRARFIACKCRPCMARRCMPLAAREGRPMAAAWPAAHAQTVCANCLSTTAHDGAWERRACRGRAWPCAAHDFSWWRSSATGAARQRSGDVVMADFF</sequence>
<dbReference type="Proteomes" id="UP000250235">
    <property type="component" value="Unassembled WGS sequence"/>
</dbReference>
<protein>
    <submittedName>
        <fullName evidence="1">Uncharacterized protein</fullName>
    </submittedName>
</protein>
<dbReference type="EMBL" id="KQ993148">
    <property type="protein sequence ID" value="KZV49229.1"/>
    <property type="molecule type" value="Genomic_DNA"/>
</dbReference>
<reference evidence="1 2" key="1">
    <citation type="journal article" date="2015" name="Proc. Natl. Acad. Sci. U.S.A.">
        <title>The resurrection genome of Boea hygrometrica: A blueprint for survival of dehydration.</title>
        <authorList>
            <person name="Xiao L."/>
            <person name="Yang G."/>
            <person name="Zhang L."/>
            <person name="Yang X."/>
            <person name="Zhao S."/>
            <person name="Ji Z."/>
            <person name="Zhou Q."/>
            <person name="Hu M."/>
            <person name="Wang Y."/>
            <person name="Chen M."/>
            <person name="Xu Y."/>
            <person name="Jin H."/>
            <person name="Xiao X."/>
            <person name="Hu G."/>
            <person name="Bao F."/>
            <person name="Hu Y."/>
            <person name="Wan P."/>
            <person name="Li L."/>
            <person name="Deng X."/>
            <person name="Kuang T."/>
            <person name="Xiang C."/>
            <person name="Zhu J.K."/>
            <person name="Oliver M.J."/>
            <person name="He Y."/>
        </authorList>
    </citation>
    <scope>NUCLEOTIDE SEQUENCE [LARGE SCALE GENOMIC DNA]</scope>
    <source>
        <strain evidence="2">cv. XS01</strain>
    </source>
</reference>
<keyword evidence="2" id="KW-1185">Reference proteome</keyword>
<proteinExistence type="predicted"/>
<organism evidence="1 2">
    <name type="scientific">Dorcoceras hygrometricum</name>
    <dbReference type="NCBI Taxonomy" id="472368"/>
    <lineage>
        <taxon>Eukaryota</taxon>
        <taxon>Viridiplantae</taxon>
        <taxon>Streptophyta</taxon>
        <taxon>Embryophyta</taxon>
        <taxon>Tracheophyta</taxon>
        <taxon>Spermatophyta</taxon>
        <taxon>Magnoliopsida</taxon>
        <taxon>eudicotyledons</taxon>
        <taxon>Gunneridae</taxon>
        <taxon>Pentapetalae</taxon>
        <taxon>asterids</taxon>
        <taxon>lamiids</taxon>
        <taxon>Lamiales</taxon>
        <taxon>Gesneriaceae</taxon>
        <taxon>Didymocarpoideae</taxon>
        <taxon>Trichosporeae</taxon>
        <taxon>Loxocarpinae</taxon>
        <taxon>Dorcoceras</taxon>
    </lineage>
</organism>